<feature type="transmembrane region" description="Helical" evidence="1">
    <location>
        <begin position="35"/>
        <end position="62"/>
    </location>
</feature>
<organism evidence="2 3">
    <name type="scientific">Pristionchus pacificus</name>
    <name type="common">Parasitic nematode worm</name>
    <dbReference type="NCBI Taxonomy" id="54126"/>
    <lineage>
        <taxon>Eukaryota</taxon>
        <taxon>Metazoa</taxon>
        <taxon>Ecdysozoa</taxon>
        <taxon>Nematoda</taxon>
        <taxon>Chromadorea</taxon>
        <taxon>Rhabditida</taxon>
        <taxon>Rhabditina</taxon>
        <taxon>Diplogasteromorpha</taxon>
        <taxon>Diplogasteroidea</taxon>
        <taxon>Neodiplogasteridae</taxon>
        <taxon>Pristionchus</taxon>
    </lineage>
</organism>
<evidence type="ECO:0008006" key="4">
    <source>
        <dbReference type="Google" id="ProtNLM"/>
    </source>
</evidence>
<evidence type="ECO:0000313" key="2">
    <source>
        <dbReference type="EnsemblMetazoa" id="PPA40446.1"/>
    </source>
</evidence>
<sequence>MIQYIEITPKMMWLVDKPGWMVYFIPSTYNLLSRIASVFMFTLVIFFSAGSVTLIISISKYISQMSSTSSRSHVVHTIALRNLILQFIIFSLFLSLPTLIIVTPLLFALDSGTTFFQISESILCSHGLANSIVTIAFNSNFKRAITEHFLWNSLAGIQNSRAGKRQSIIGINQHRPSISLY</sequence>
<dbReference type="Proteomes" id="UP000005239">
    <property type="component" value="Unassembled WGS sequence"/>
</dbReference>
<protein>
    <recommendedName>
        <fullName evidence="4">G protein-coupled receptor</fullName>
    </recommendedName>
</protein>
<keyword evidence="3" id="KW-1185">Reference proteome</keyword>
<proteinExistence type="predicted"/>
<evidence type="ECO:0000256" key="1">
    <source>
        <dbReference type="SAM" id="Phobius"/>
    </source>
</evidence>
<reference evidence="2" key="2">
    <citation type="submission" date="2022-06" db="UniProtKB">
        <authorList>
            <consortium name="EnsemblMetazoa"/>
        </authorList>
    </citation>
    <scope>IDENTIFICATION</scope>
    <source>
        <strain evidence="2">PS312</strain>
    </source>
</reference>
<keyword evidence="1" id="KW-0812">Transmembrane</keyword>
<name>A0A8R1Z1D3_PRIPA</name>
<dbReference type="AlphaFoldDB" id="A0A8R1Z1D3"/>
<accession>A0A8R1Z1D3</accession>
<dbReference type="InterPro" id="IPR019429">
    <property type="entry name" value="7TM_GPCR_serpentine_rcpt_Sri"/>
</dbReference>
<dbReference type="PANTHER" id="PTHR45830:SF15">
    <property type="entry name" value="SERPENTINE RECEPTOR, CLASS I"/>
    <property type="match status" value="1"/>
</dbReference>
<dbReference type="EnsemblMetazoa" id="PPA40446.1">
    <property type="protein sequence ID" value="PPA40446.1"/>
    <property type="gene ID" value="WBGene00278815"/>
</dbReference>
<keyword evidence="1" id="KW-1133">Transmembrane helix</keyword>
<keyword evidence="1" id="KW-0472">Membrane</keyword>
<evidence type="ECO:0000313" key="3">
    <source>
        <dbReference type="Proteomes" id="UP000005239"/>
    </source>
</evidence>
<feature type="transmembrane region" description="Helical" evidence="1">
    <location>
        <begin position="83"/>
        <end position="109"/>
    </location>
</feature>
<dbReference type="SUPFAM" id="SSF81321">
    <property type="entry name" value="Family A G protein-coupled receptor-like"/>
    <property type="match status" value="1"/>
</dbReference>
<reference evidence="3" key="1">
    <citation type="journal article" date="2008" name="Nat. Genet.">
        <title>The Pristionchus pacificus genome provides a unique perspective on nematode lifestyle and parasitism.</title>
        <authorList>
            <person name="Dieterich C."/>
            <person name="Clifton S.W."/>
            <person name="Schuster L.N."/>
            <person name="Chinwalla A."/>
            <person name="Delehaunty K."/>
            <person name="Dinkelacker I."/>
            <person name="Fulton L."/>
            <person name="Fulton R."/>
            <person name="Godfrey J."/>
            <person name="Minx P."/>
            <person name="Mitreva M."/>
            <person name="Roeseler W."/>
            <person name="Tian H."/>
            <person name="Witte H."/>
            <person name="Yang S.P."/>
            <person name="Wilson R.K."/>
            <person name="Sommer R.J."/>
        </authorList>
    </citation>
    <scope>NUCLEOTIDE SEQUENCE [LARGE SCALE GENOMIC DNA]</scope>
    <source>
        <strain evidence="3">PS312</strain>
    </source>
</reference>
<dbReference type="Pfam" id="PF10327">
    <property type="entry name" value="7TM_GPCR_Sri"/>
    <property type="match status" value="1"/>
</dbReference>
<dbReference type="PANTHER" id="PTHR45830">
    <property type="entry name" value="SERPENTINE RECEPTOR, CLASS I"/>
    <property type="match status" value="1"/>
</dbReference>
<gene>
    <name evidence="2" type="primary">WBGene00278815</name>
</gene>